<dbReference type="SUPFAM" id="SSF53697">
    <property type="entry name" value="SIS domain"/>
    <property type="match status" value="1"/>
</dbReference>
<keyword evidence="1" id="KW-0805">Transcription regulation</keyword>
<evidence type="ECO:0000259" key="5">
    <source>
        <dbReference type="PROSITE" id="PS51464"/>
    </source>
</evidence>
<dbReference type="InterPro" id="IPR035472">
    <property type="entry name" value="RpiR-like_SIS"/>
</dbReference>
<dbReference type="PANTHER" id="PTHR30514:SF18">
    <property type="entry name" value="RPIR-FAMILY TRANSCRIPTIONAL REGULATOR"/>
    <property type="match status" value="1"/>
</dbReference>
<dbReference type="GO" id="GO:0003700">
    <property type="term" value="F:DNA-binding transcription factor activity"/>
    <property type="evidence" value="ECO:0007669"/>
    <property type="project" value="InterPro"/>
</dbReference>
<dbReference type="Gene3D" id="1.10.10.10">
    <property type="entry name" value="Winged helix-like DNA-binding domain superfamily/Winged helix DNA-binding domain"/>
    <property type="match status" value="1"/>
</dbReference>
<dbReference type="RefSeq" id="WP_123642117.1">
    <property type="nucleotide sequence ID" value="NZ_ML119084.1"/>
</dbReference>
<dbReference type="PANTHER" id="PTHR30514">
    <property type="entry name" value="GLUCOKINASE"/>
    <property type="match status" value="1"/>
</dbReference>
<organism evidence="6 7">
    <name type="scientific">Histidinibacterium lentulum</name>
    <dbReference type="NCBI Taxonomy" id="2480588"/>
    <lineage>
        <taxon>Bacteria</taxon>
        <taxon>Pseudomonadati</taxon>
        <taxon>Pseudomonadota</taxon>
        <taxon>Alphaproteobacteria</taxon>
        <taxon>Rhodobacterales</taxon>
        <taxon>Paracoccaceae</taxon>
        <taxon>Histidinibacterium</taxon>
    </lineage>
</organism>
<dbReference type="GO" id="GO:1901135">
    <property type="term" value="P:carbohydrate derivative metabolic process"/>
    <property type="evidence" value="ECO:0007669"/>
    <property type="project" value="InterPro"/>
</dbReference>
<keyword evidence="3" id="KW-0804">Transcription</keyword>
<dbReference type="InterPro" id="IPR046348">
    <property type="entry name" value="SIS_dom_sf"/>
</dbReference>
<dbReference type="InterPro" id="IPR009057">
    <property type="entry name" value="Homeodomain-like_sf"/>
</dbReference>
<dbReference type="SUPFAM" id="SSF46689">
    <property type="entry name" value="Homeodomain-like"/>
    <property type="match status" value="1"/>
</dbReference>
<dbReference type="PROSITE" id="PS51071">
    <property type="entry name" value="HTH_RPIR"/>
    <property type="match status" value="1"/>
</dbReference>
<evidence type="ECO:0000313" key="7">
    <source>
        <dbReference type="Proteomes" id="UP000268016"/>
    </source>
</evidence>
<feature type="domain" description="SIS" evidence="5">
    <location>
        <begin position="142"/>
        <end position="279"/>
    </location>
</feature>
<protein>
    <submittedName>
        <fullName evidence="6">MurR/RpiR family transcriptional regulator</fullName>
    </submittedName>
</protein>
<dbReference type="InterPro" id="IPR001347">
    <property type="entry name" value="SIS_dom"/>
</dbReference>
<reference evidence="6 7" key="1">
    <citation type="submission" date="2018-10" db="EMBL/GenBank/DDBJ databases">
        <title>Histidinibacterium lentulum gen. nov., sp. nov., a marine bacterium from the culture broth of Picochlorum sp. 122.</title>
        <authorList>
            <person name="Wang G."/>
        </authorList>
    </citation>
    <scope>NUCLEOTIDE SEQUENCE [LARGE SCALE GENOMIC DNA]</scope>
    <source>
        <strain evidence="6 7">B17</strain>
    </source>
</reference>
<proteinExistence type="predicted"/>
<gene>
    <name evidence="6" type="ORF">EAT49_09700</name>
</gene>
<dbReference type="Pfam" id="PF01380">
    <property type="entry name" value="SIS"/>
    <property type="match status" value="1"/>
</dbReference>
<dbReference type="GO" id="GO:0003677">
    <property type="term" value="F:DNA binding"/>
    <property type="evidence" value="ECO:0007669"/>
    <property type="project" value="UniProtKB-KW"/>
</dbReference>
<dbReference type="CDD" id="cd05013">
    <property type="entry name" value="SIS_RpiR"/>
    <property type="match status" value="1"/>
</dbReference>
<dbReference type="OrthoDB" id="9814005at2"/>
<dbReference type="InterPro" id="IPR036388">
    <property type="entry name" value="WH-like_DNA-bd_sf"/>
</dbReference>
<evidence type="ECO:0000256" key="1">
    <source>
        <dbReference type="ARBA" id="ARBA00023015"/>
    </source>
</evidence>
<dbReference type="Proteomes" id="UP000268016">
    <property type="component" value="Unassembled WGS sequence"/>
</dbReference>
<dbReference type="Pfam" id="PF01418">
    <property type="entry name" value="HTH_6"/>
    <property type="match status" value="1"/>
</dbReference>
<name>A0A3N2R518_9RHOB</name>
<dbReference type="InterPro" id="IPR000281">
    <property type="entry name" value="HTH_RpiR"/>
</dbReference>
<comment type="caution">
    <text evidence="6">The sequence shown here is derived from an EMBL/GenBank/DDBJ whole genome shotgun (WGS) entry which is preliminary data.</text>
</comment>
<keyword evidence="7" id="KW-1185">Reference proteome</keyword>
<evidence type="ECO:0000313" key="6">
    <source>
        <dbReference type="EMBL" id="ROU02592.1"/>
    </source>
</evidence>
<dbReference type="EMBL" id="RDRB01000004">
    <property type="protein sequence ID" value="ROU02592.1"/>
    <property type="molecule type" value="Genomic_DNA"/>
</dbReference>
<accession>A0A3N2R518</accession>
<dbReference type="InterPro" id="IPR047640">
    <property type="entry name" value="RpiR-like"/>
</dbReference>
<sequence>MTAPPADYEALRAALKARQGGLSPRLAQVAQFCLNHPEEVAVSGIAALARAAEVPPVTVTRFAKEMGFAGFADLQAVFRERLLGPRPGFAERVGALTDRGAAPLADSDLDSPDRVFTRFVEAAVTSLVRIEETLDRAALSACVATLAEAPAVHVAAARGAFGIGAYALYGLAGVGKRAHLLDNLGAMRAEQVAAMGPGDAALVLTFDDYTPETVETARRAAEAGHPVIAITDNELSPVAPLATHVVYVPEARLGHFRSQVPALVVTQSLIVSLGRRLGTDAINQKSTD</sequence>
<evidence type="ECO:0000256" key="2">
    <source>
        <dbReference type="ARBA" id="ARBA00023125"/>
    </source>
</evidence>
<evidence type="ECO:0000259" key="4">
    <source>
        <dbReference type="PROSITE" id="PS51071"/>
    </source>
</evidence>
<dbReference type="GO" id="GO:0097367">
    <property type="term" value="F:carbohydrate derivative binding"/>
    <property type="evidence" value="ECO:0007669"/>
    <property type="project" value="InterPro"/>
</dbReference>
<dbReference type="AlphaFoldDB" id="A0A3N2R518"/>
<dbReference type="Gene3D" id="3.40.50.10490">
    <property type="entry name" value="Glucose-6-phosphate isomerase like protein, domain 1"/>
    <property type="match status" value="1"/>
</dbReference>
<feature type="domain" description="HTH rpiR-type" evidence="4">
    <location>
        <begin position="9"/>
        <end position="85"/>
    </location>
</feature>
<dbReference type="PROSITE" id="PS51464">
    <property type="entry name" value="SIS"/>
    <property type="match status" value="1"/>
</dbReference>
<evidence type="ECO:0000256" key="3">
    <source>
        <dbReference type="ARBA" id="ARBA00023163"/>
    </source>
</evidence>
<keyword evidence="2" id="KW-0238">DNA-binding</keyword>